<dbReference type="SMART" id="SM00507">
    <property type="entry name" value="HNHc"/>
    <property type="match status" value="1"/>
</dbReference>
<comment type="caution">
    <text evidence="2">The sequence shown here is derived from an EMBL/GenBank/DDBJ whole genome shotgun (WGS) entry which is preliminary data.</text>
</comment>
<name>A0A366M790_9ACTN</name>
<gene>
    <name evidence="2" type="ORF">DP939_02505</name>
</gene>
<sequence>MPRRPDTPCSSCGKLLWSGTTSLPAGSRKCRPCRRAASKAPCSTCGLEFDAWTGGHRRRTCSSACEREARLRAITEARQAPRPLRECEDCLVAVATCGVVALCDRCRVVRKALRDREHWRRKNRRRRVDLARVTSEPYTLVEIAERDGFCCQICRDPVDMKLVWPKLWAPTIDHVVPVVAGGDDTLANVQLAHFVCNSRKGARLELAS</sequence>
<feature type="domain" description="HNH nuclease" evidence="1">
    <location>
        <begin position="138"/>
        <end position="198"/>
    </location>
</feature>
<dbReference type="Gene3D" id="1.10.30.50">
    <property type="match status" value="1"/>
</dbReference>
<organism evidence="2 3">
    <name type="scientific">Spongiactinospora rosea</name>
    <dbReference type="NCBI Taxonomy" id="2248750"/>
    <lineage>
        <taxon>Bacteria</taxon>
        <taxon>Bacillati</taxon>
        <taxon>Actinomycetota</taxon>
        <taxon>Actinomycetes</taxon>
        <taxon>Streptosporangiales</taxon>
        <taxon>Streptosporangiaceae</taxon>
        <taxon>Spongiactinospora</taxon>
    </lineage>
</organism>
<dbReference type="GO" id="GO:0004519">
    <property type="term" value="F:endonuclease activity"/>
    <property type="evidence" value="ECO:0007669"/>
    <property type="project" value="InterPro"/>
</dbReference>
<dbReference type="GO" id="GO:0003676">
    <property type="term" value="F:nucleic acid binding"/>
    <property type="evidence" value="ECO:0007669"/>
    <property type="project" value="InterPro"/>
</dbReference>
<evidence type="ECO:0000259" key="1">
    <source>
        <dbReference type="SMART" id="SM00507"/>
    </source>
</evidence>
<keyword evidence="3" id="KW-1185">Reference proteome</keyword>
<dbReference type="EMBL" id="QMEY01000001">
    <property type="protein sequence ID" value="RBQ21600.1"/>
    <property type="molecule type" value="Genomic_DNA"/>
</dbReference>
<protein>
    <recommendedName>
        <fullName evidence="1">HNH nuclease domain-containing protein</fullName>
    </recommendedName>
</protein>
<dbReference type="Pfam" id="PF01844">
    <property type="entry name" value="HNH"/>
    <property type="match status" value="1"/>
</dbReference>
<dbReference type="CDD" id="cd00085">
    <property type="entry name" value="HNHc"/>
    <property type="match status" value="1"/>
</dbReference>
<dbReference type="GO" id="GO:0008270">
    <property type="term" value="F:zinc ion binding"/>
    <property type="evidence" value="ECO:0007669"/>
    <property type="project" value="InterPro"/>
</dbReference>
<reference evidence="2 3" key="1">
    <citation type="submission" date="2018-06" db="EMBL/GenBank/DDBJ databases">
        <title>Sphaerisporangium craniellae sp. nov., isolated from a marine sponge in the South China Sea.</title>
        <authorList>
            <person name="Li L."/>
        </authorList>
    </citation>
    <scope>NUCLEOTIDE SEQUENCE [LARGE SCALE GENOMIC DNA]</scope>
    <source>
        <strain evidence="2 3">LHW63015</strain>
    </source>
</reference>
<accession>A0A366M790</accession>
<dbReference type="InterPro" id="IPR003615">
    <property type="entry name" value="HNH_nuc"/>
</dbReference>
<dbReference type="AlphaFoldDB" id="A0A366M790"/>
<evidence type="ECO:0000313" key="3">
    <source>
        <dbReference type="Proteomes" id="UP000253303"/>
    </source>
</evidence>
<dbReference type="Proteomes" id="UP000253303">
    <property type="component" value="Unassembled WGS sequence"/>
</dbReference>
<dbReference type="InterPro" id="IPR002711">
    <property type="entry name" value="HNH"/>
</dbReference>
<proteinExistence type="predicted"/>
<evidence type="ECO:0000313" key="2">
    <source>
        <dbReference type="EMBL" id="RBQ21600.1"/>
    </source>
</evidence>